<evidence type="ECO:0000259" key="3">
    <source>
        <dbReference type="PROSITE" id="PS51184"/>
    </source>
</evidence>
<dbReference type="GO" id="GO:0008270">
    <property type="term" value="F:zinc ion binding"/>
    <property type="evidence" value="ECO:0007669"/>
    <property type="project" value="UniProtKB-KW"/>
</dbReference>
<dbReference type="Gene3D" id="2.60.120.650">
    <property type="entry name" value="Cupin"/>
    <property type="match status" value="1"/>
</dbReference>
<reference evidence="4 5" key="1">
    <citation type="submission" date="2024-01" db="EMBL/GenBank/DDBJ databases">
        <authorList>
            <person name="Guinet B."/>
        </authorList>
    </citation>
    <scope>NUCLEOTIDE SEQUENCE [LARGE SCALE GENOMIC DNA]</scope>
</reference>
<dbReference type="Proteomes" id="UP001642380">
    <property type="component" value="Unassembled WGS sequence"/>
</dbReference>
<dbReference type="Pfam" id="PF02373">
    <property type="entry name" value="JmjC"/>
    <property type="match status" value="1"/>
</dbReference>
<dbReference type="Gene3D" id="3.30.160.60">
    <property type="entry name" value="Classic Zinc Finger"/>
    <property type="match status" value="1"/>
</dbReference>
<dbReference type="InterPro" id="IPR013087">
    <property type="entry name" value="Znf_C2H2_type"/>
</dbReference>
<gene>
    <name evidence="4" type="ORF">CCFV1_ORF033</name>
</gene>
<dbReference type="PANTHER" id="PTHR10694:SF129">
    <property type="entry name" value="LYSINE-SPECIFIC DEMETHYLASE 4B-RELATED"/>
    <property type="match status" value="1"/>
</dbReference>
<dbReference type="InterPro" id="IPR003347">
    <property type="entry name" value="JmjC_dom"/>
</dbReference>
<keyword evidence="1" id="KW-0863">Zinc-finger</keyword>
<evidence type="ECO:0000313" key="4">
    <source>
        <dbReference type="EMBL" id="CAJ2002079.1"/>
    </source>
</evidence>
<accession>A0ABC8QJL7</accession>
<dbReference type="SMART" id="SM00558">
    <property type="entry name" value="JmjC"/>
    <property type="match status" value="1"/>
</dbReference>
<evidence type="ECO:0000256" key="1">
    <source>
        <dbReference type="PROSITE-ProRule" id="PRU00042"/>
    </source>
</evidence>
<dbReference type="SUPFAM" id="SSF57667">
    <property type="entry name" value="beta-beta-alpha zinc fingers"/>
    <property type="match status" value="1"/>
</dbReference>
<feature type="domain" description="JmjC" evidence="3">
    <location>
        <begin position="132"/>
        <end position="305"/>
    </location>
</feature>
<protein>
    <submittedName>
        <fullName evidence="4">JmjC domain-containing protein (JMJD)</fullName>
    </submittedName>
</protein>
<keyword evidence="1" id="KW-0479">Metal-binding</keyword>
<evidence type="ECO:0000313" key="5">
    <source>
        <dbReference type="Proteomes" id="UP001642380"/>
    </source>
</evidence>
<dbReference type="PANTHER" id="PTHR10694">
    <property type="entry name" value="LYSINE-SPECIFIC DEMETHYLASE"/>
    <property type="match status" value="1"/>
</dbReference>
<proteinExistence type="predicted"/>
<keyword evidence="1" id="KW-0862">Zinc</keyword>
<dbReference type="InterPro" id="IPR036236">
    <property type="entry name" value="Znf_C2H2_sf"/>
</dbReference>
<name>A0ABC8QJL7_9VIRU</name>
<dbReference type="PROSITE" id="PS50157">
    <property type="entry name" value="ZINC_FINGER_C2H2_2"/>
    <property type="match status" value="1"/>
</dbReference>
<organism evidence="4 5">
    <name type="scientific">Cotesia congregata filamentous virus 1</name>
    <dbReference type="NCBI Taxonomy" id="3064291"/>
    <lineage>
        <taxon>Viruses</taxon>
        <taxon>Viruses incertae sedis</taxon>
        <taxon>Naldaviricetes</taxon>
        <taxon>Lefavirales</taxon>
        <taxon>Filamentoviridae</taxon>
        <taxon>Betafilamentovirus</taxon>
        <taxon>Betafilamentovirus cocongregatae</taxon>
    </lineage>
</organism>
<dbReference type="PROSITE" id="PS00028">
    <property type="entry name" value="ZINC_FINGER_C2H2_1"/>
    <property type="match status" value="1"/>
</dbReference>
<sequence>MSIVHFLNKGLPMPVHNFFKYIKQSDRSLTDGSVVTCSVLVAQIEQNPLLNFNLNEKLPHLTTYMKKTRKSTPIYNIYREETKKALVDFNDAYADLINEYKSRPEDLFNTLPQFFSSSQTQMGYWANLSGFEQQSMLNEFCNENSLISEKLNPAVATMPGINTSMFYISMTGSFGEMHIEDSDLASINIVRDSFMVPNKNQVAKLWLIVPEKTKLIKVLHSQKKTKDTHLCDFSIFHKKIYITPEFLKAHKIYYEIIEQRVGQAIFLKPSIFHQVINVSPNVAEAINYGSLQWNDVAQGIFACACEESKYATIQPNQDILISRKISNRKVYVCEHCPVKFLNFKIWGKHMYVEHKVEKPFICDLCKKKFKTYSGLHEHFCETLIKEKAAKDVSIILKDLKDKYKPYYCNVCKLYLRGSKKVHESRAQHRRLAQGVSGPVIEKNTQLNLKRCNKCFISFTSHER</sequence>
<feature type="domain" description="C2H2-type" evidence="2">
    <location>
        <begin position="331"/>
        <end position="359"/>
    </location>
</feature>
<dbReference type="PROSITE" id="PS51184">
    <property type="entry name" value="JMJC"/>
    <property type="match status" value="1"/>
</dbReference>
<keyword evidence="5" id="KW-1185">Reference proteome</keyword>
<dbReference type="SUPFAM" id="SSF51197">
    <property type="entry name" value="Clavaminate synthase-like"/>
    <property type="match status" value="1"/>
</dbReference>
<evidence type="ECO:0000259" key="2">
    <source>
        <dbReference type="PROSITE" id="PS50157"/>
    </source>
</evidence>
<dbReference type="EMBL" id="CAUOPR010000001">
    <property type="protein sequence ID" value="CAJ2002079.1"/>
    <property type="molecule type" value="Genomic_DNA"/>
</dbReference>
<comment type="caution">
    <text evidence="4">The sequence shown here is derived from an EMBL/GenBank/DDBJ whole genome shotgun (WGS) entry which is preliminary data.</text>
</comment>